<dbReference type="PANTHER" id="PTHR43660">
    <property type="entry name" value="DIPEPTIDYL CARBOXYPEPTIDASE"/>
    <property type="match status" value="1"/>
</dbReference>
<dbReference type="Gene3D" id="3.40.390.10">
    <property type="entry name" value="Collagenase (Catalytic Domain)"/>
    <property type="match status" value="1"/>
</dbReference>
<feature type="domain" description="Peptidase M3A/M3B catalytic" evidence="8">
    <location>
        <begin position="227"/>
        <end position="674"/>
    </location>
</feature>
<dbReference type="Proteomes" id="UP000195787">
    <property type="component" value="Unassembled WGS sequence"/>
</dbReference>
<evidence type="ECO:0000259" key="8">
    <source>
        <dbReference type="Pfam" id="PF01432"/>
    </source>
</evidence>
<dbReference type="OrthoDB" id="9773538at2"/>
<keyword evidence="5 7" id="KW-0862">Zinc</keyword>
<organism evidence="9 10">
    <name type="scientific">Agrococcus casei LMG 22410</name>
    <dbReference type="NCBI Taxonomy" id="1255656"/>
    <lineage>
        <taxon>Bacteria</taxon>
        <taxon>Bacillati</taxon>
        <taxon>Actinomycetota</taxon>
        <taxon>Actinomycetes</taxon>
        <taxon>Micrococcales</taxon>
        <taxon>Microbacteriaceae</taxon>
        <taxon>Agrococcus</taxon>
    </lineage>
</organism>
<dbReference type="EMBL" id="FUHU01000038">
    <property type="protein sequence ID" value="SJM63707.1"/>
    <property type="molecule type" value="Genomic_DNA"/>
</dbReference>
<gene>
    <name evidence="9" type="ORF">CZ674_09215</name>
</gene>
<comment type="cofactor">
    <cofactor evidence="7">
        <name>Zn(2+)</name>
        <dbReference type="ChEBI" id="CHEBI:29105"/>
    </cofactor>
    <text evidence="7">Binds 1 zinc ion.</text>
</comment>
<proteinExistence type="inferred from homology"/>
<dbReference type="FunFam" id="3.40.390.10:FF:000009">
    <property type="entry name" value="Oligopeptidase A"/>
    <property type="match status" value="1"/>
</dbReference>
<dbReference type="GO" id="GO:0006508">
    <property type="term" value="P:proteolysis"/>
    <property type="evidence" value="ECO:0007669"/>
    <property type="project" value="UniProtKB-KW"/>
</dbReference>
<reference evidence="9 10" key="1">
    <citation type="submission" date="2017-02" db="EMBL/GenBank/DDBJ databases">
        <authorList>
            <person name="Peterson S.W."/>
        </authorList>
    </citation>
    <scope>NUCLEOTIDE SEQUENCE [LARGE SCALE GENOMIC DNA]</scope>
    <source>
        <strain evidence="9 10">LMG 22410</strain>
    </source>
</reference>
<keyword evidence="9" id="KW-0121">Carboxypeptidase</keyword>
<comment type="similarity">
    <text evidence="1 7">Belongs to the peptidase M3 family.</text>
</comment>
<dbReference type="GO" id="GO:0004180">
    <property type="term" value="F:carboxypeptidase activity"/>
    <property type="evidence" value="ECO:0007669"/>
    <property type="project" value="UniProtKB-KW"/>
</dbReference>
<dbReference type="InterPro" id="IPR034005">
    <property type="entry name" value="M3A_DCP"/>
</dbReference>
<keyword evidence="3 7" id="KW-0479">Metal-binding</keyword>
<dbReference type="Pfam" id="PF01432">
    <property type="entry name" value="Peptidase_M3"/>
    <property type="match status" value="1"/>
</dbReference>
<evidence type="ECO:0000256" key="1">
    <source>
        <dbReference type="ARBA" id="ARBA00006040"/>
    </source>
</evidence>
<protein>
    <submittedName>
        <fullName evidence="9">Dipeptidyl carboxypeptidase Dcp</fullName>
        <ecNumber evidence="9">3.4.15.5</ecNumber>
    </submittedName>
</protein>
<dbReference type="InterPro" id="IPR024079">
    <property type="entry name" value="MetalloPept_cat_dom_sf"/>
</dbReference>
<evidence type="ECO:0000313" key="10">
    <source>
        <dbReference type="Proteomes" id="UP000195787"/>
    </source>
</evidence>
<dbReference type="GeneID" id="303173391"/>
<dbReference type="PANTHER" id="PTHR43660:SF1">
    <property type="entry name" value="DIPEPTIDYL CARBOXYPEPTIDASE"/>
    <property type="match status" value="1"/>
</dbReference>
<dbReference type="InterPro" id="IPR001567">
    <property type="entry name" value="Pept_M3A_M3B_dom"/>
</dbReference>
<evidence type="ECO:0000256" key="6">
    <source>
        <dbReference type="ARBA" id="ARBA00023049"/>
    </source>
</evidence>
<evidence type="ECO:0000313" key="9">
    <source>
        <dbReference type="EMBL" id="SJM63707.1"/>
    </source>
</evidence>
<name>A0A1R4G6L3_9MICO</name>
<dbReference type="GO" id="GO:0008241">
    <property type="term" value="F:peptidyl-dipeptidase activity"/>
    <property type="evidence" value="ECO:0007669"/>
    <property type="project" value="UniProtKB-EC"/>
</dbReference>
<evidence type="ECO:0000256" key="2">
    <source>
        <dbReference type="ARBA" id="ARBA00022670"/>
    </source>
</evidence>
<dbReference type="SUPFAM" id="SSF55486">
    <property type="entry name" value="Metalloproteases ('zincins'), catalytic domain"/>
    <property type="match status" value="1"/>
</dbReference>
<evidence type="ECO:0000256" key="3">
    <source>
        <dbReference type="ARBA" id="ARBA00022723"/>
    </source>
</evidence>
<dbReference type="AlphaFoldDB" id="A0A1R4G6L3"/>
<evidence type="ECO:0000256" key="4">
    <source>
        <dbReference type="ARBA" id="ARBA00022801"/>
    </source>
</evidence>
<dbReference type="EC" id="3.4.15.5" evidence="9"/>
<evidence type="ECO:0000256" key="5">
    <source>
        <dbReference type="ARBA" id="ARBA00022833"/>
    </source>
</evidence>
<dbReference type="InterPro" id="IPR024077">
    <property type="entry name" value="Neurolysin/TOP_dom2"/>
</dbReference>
<dbReference type="RefSeq" id="WP_086992254.1">
    <property type="nucleotide sequence ID" value="NZ_FUHU01000038.1"/>
</dbReference>
<dbReference type="InterPro" id="IPR045090">
    <property type="entry name" value="Pept_M3A_M3B"/>
</dbReference>
<evidence type="ECO:0000256" key="7">
    <source>
        <dbReference type="RuleBase" id="RU003435"/>
    </source>
</evidence>
<accession>A0A1R4G6L3</accession>
<dbReference type="Gene3D" id="1.10.1370.10">
    <property type="entry name" value="Neurolysin, domain 3"/>
    <property type="match status" value="1"/>
</dbReference>
<keyword evidence="4 7" id="KW-0378">Hydrolase</keyword>
<dbReference type="CDD" id="cd06456">
    <property type="entry name" value="M3A_DCP"/>
    <property type="match status" value="1"/>
</dbReference>
<keyword evidence="10" id="KW-1185">Reference proteome</keyword>
<dbReference type="GO" id="GO:0046872">
    <property type="term" value="F:metal ion binding"/>
    <property type="evidence" value="ECO:0007669"/>
    <property type="project" value="UniProtKB-UniRule"/>
</dbReference>
<keyword evidence="2 7" id="KW-0645">Protease</keyword>
<dbReference type="GO" id="GO:0005829">
    <property type="term" value="C:cytosol"/>
    <property type="evidence" value="ECO:0007669"/>
    <property type="project" value="TreeGrafter"/>
</dbReference>
<keyword evidence="6 7" id="KW-0482">Metalloprotease</keyword>
<sequence>MTNPFFEASTLPYQLPPFDQIRDEHFAPAFDAGFKQHLSEIDEIVAQTDEPTFDNTMVPLESSGAILELVAHVFFSMTSTDSSPALEELDEQYAPKLAAHSDAISLNPALYARIKTLHDSPDAAWTDEQRYLVERRYQEMTLGGAGLDDTKTDRLKQINQRLASLTTLFEKNLQAETNDLAVVIDDVAELDGLAEGEIASAAAAAADRGLEGKWLITLPLFSGHPLLASLTNRDVRERVMRASLSRASRGNEHDNSGVVLEITRLRAERAGLLGFSSHAEYITADETAKSPENVAAMLDKLAPAARRNADAEADALRTEIEAAGGSHELASWDWAFYTERVRAKKYDVDTAALRPYFEADRVLHDGVFFAANLVYGLTFTERTDLVGYHPDNRIFEVFNQDGSALGLFLLDLYTRDSKRGGAWMNPLISQNTLLDQPTVVMNNLNVPKPPQGKPTLLTFDETSTLFHEFGHALHGLLAKVTYPSFSGTNVFRDFVEFPSQVNELWMLWPEVVENYAKHFETGEQLPREIIERIEATGSFDQGKGTSEYLAAALLDQAWHRITADDEITDVAEFERQALEAAGLLNPVVPTRYSTTYFQHVFAGGYSAGYYSYIWSEVMDADTVEYFKSSGDVRAIGEAFRQKVLGVGGSKDPIKAFEEFRGRPADIAPLLERRGLAG</sequence>
<dbReference type="GO" id="GO:0004222">
    <property type="term" value="F:metalloendopeptidase activity"/>
    <property type="evidence" value="ECO:0007669"/>
    <property type="project" value="InterPro"/>
</dbReference>